<keyword evidence="4" id="KW-1185">Reference proteome</keyword>
<dbReference type="Proteomes" id="UP001501427">
    <property type="component" value="Unassembled WGS sequence"/>
</dbReference>
<feature type="region of interest" description="Disordered" evidence="1">
    <location>
        <begin position="15"/>
        <end position="50"/>
    </location>
</feature>
<feature type="region of interest" description="Disordered" evidence="1">
    <location>
        <begin position="324"/>
        <end position="349"/>
    </location>
</feature>
<reference evidence="4" key="1">
    <citation type="journal article" date="2019" name="Int. J. Syst. Evol. Microbiol.">
        <title>The Global Catalogue of Microorganisms (GCM) 10K type strain sequencing project: providing services to taxonomists for standard genome sequencing and annotation.</title>
        <authorList>
            <consortium name="The Broad Institute Genomics Platform"/>
            <consortium name="The Broad Institute Genome Sequencing Center for Infectious Disease"/>
            <person name="Wu L."/>
            <person name="Ma J."/>
        </authorList>
    </citation>
    <scope>NUCLEOTIDE SEQUENCE [LARGE SCALE GENOMIC DNA]</scope>
    <source>
        <strain evidence="4">JCM 10667</strain>
    </source>
</reference>
<evidence type="ECO:0000313" key="4">
    <source>
        <dbReference type="Proteomes" id="UP001501427"/>
    </source>
</evidence>
<proteinExistence type="predicted"/>
<gene>
    <name evidence="3" type="ORF">GCM10009546_57290</name>
</gene>
<feature type="compositionally biased region" description="Pro residues" evidence="1">
    <location>
        <begin position="18"/>
        <end position="27"/>
    </location>
</feature>
<evidence type="ECO:0000256" key="1">
    <source>
        <dbReference type="SAM" id="MobiDB-lite"/>
    </source>
</evidence>
<sequence>MGVGLSLAAPVDTAFASPAPPPRPSAAPAPAVAPGSRDKVLGPGWRSSGDRAWTTTGDSTGLHVLVAEEKNGYAWRNVATLSEPGFDADQWIGNACLTGSGKRAVVAYAPRAFTNKPLLNARGAFTAVVDLASGSVRKLPLQSSLAYFSPGCGTGEDAVITQEGGAGSHAGKTRLTRIDAVTGRLGAATVLTGQVTSAVPVGRKIVAADGHRLVRISKGGGRTPLTKTSGVPFHLAADADGGVVFMERGQAGVSVRRSAGRPGPAKELATGVLGQVGVQAGAGGRVFLTGRPAKVSALPPKISRVDVPRGAEVSSRGRSALLSAAGGGAAAASPRGGEPAPVPVPRQDRGGLTLRMKVLATGEQPELSVSPGDAPAGRKTSPVLGTSDARPRAVAAGSPTDPVESERTCSVPRNDPRNQAYQPTPRQVEWAVDQAVRGALTIQRPQNWKNLGMPAYTPQGLFPRAGLTGGGYIPAQVMLGVAAQESNLWQASRWVTPGETGNPLIGNYYGLNLYDSSPANDWDIDFSEADCGYGITQRTDGMRLAGREKPGETALPYQHQRAVALDFTANIASGVRLLEQKWNQTMAAGMRVNNGDPAKPENWFFALWSYNSGFYPNEGGPWGVGWANNPINPRYPADRAPFLSLTYADAKNPQWWPYQEKVLGWAAYPIEALEKAPDTYVPGYRAAWWNTDIYRLGIKPPAEMFCNSSNYCTPGAKYPNDLDEPEGPCSRRDLKCWFHQPITWKNCPAECGNEVLRFDPGYAYQPDQVNYPPTCTLNDLPSGSLVIDDVPDGTPTPAPNCGRPWSNAGAFTFDFAADSGGKYPSKIDLHQMGGGFGGHYYFGHTRDPDRPHLRVSGTWKLDREISGPAQILVHLPDHYGYTHQATYEVETARGTRKRTISQRVKGNRWLSIGAFMFDGRPSVKLSSVVGGATGDETIAFDALAVRPIKGTYVERTVDAVALFDETQNINTDSISSWFLNSPLETHQKLHDWGLETAGRVLALPTCDGTDEECAGPHMKSAMQTWRNQIITAGTDPLDHPPGQGIANWIHFANPYTDRPTSSSKPAHFDTDDTSYKIKASATVSFIRGEDGAIVDGSPYVEYDDRTADTVLPDFVQNTLRAIELDYGIDRPDLTYTTEDLNEHDGRRRTARPHSTGILPGRAYLPLHDQEPAPIVGGCVPANSVSGGSIGYRPMLGEAGPAAAMQAWIDTMSHDFRVHPNVTRVAREIYNLFFNRGATGSPFNMAAPVWQQLSFMVCADGTIHKNGGRPILRSSFMPDQYLYFEGKAINTDGEPVGSGPIINGNFRLFSRLPDGGTGIWDNPYGSCSGSGQSGNPWNIAPPGGAGTNPDSVHFCV</sequence>
<comment type="caution">
    <text evidence="3">The sequence shown here is derived from an EMBL/GenBank/DDBJ whole genome shotgun (WGS) entry which is preliminary data.</text>
</comment>
<evidence type="ECO:0000313" key="3">
    <source>
        <dbReference type="EMBL" id="GAA0587486.1"/>
    </source>
</evidence>
<evidence type="ECO:0000259" key="2">
    <source>
        <dbReference type="Pfam" id="PF25275"/>
    </source>
</evidence>
<dbReference type="InterPro" id="IPR033803">
    <property type="entry name" value="CBD-like_Golvesin-Xly"/>
</dbReference>
<accession>A0ABP3QIM4</accession>
<dbReference type="EMBL" id="BAAAHD010000065">
    <property type="protein sequence ID" value="GAA0587486.1"/>
    <property type="molecule type" value="Genomic_DNA"/>
</dbReference>
<dbReference type="Pfam" id="PF25275">
    <property type="entry name" value="Golvesin_C"/>
    <property type="match status" value="1"/>
</dbReference>
<feature type="compositionally biased region" description="Low complexity" evidence="1">
    <location>
        <begin position="324"/>
        <end position="339"/>
    </location>
</feature>
<feature type="region of interest" description="Disordered" evidence="1">
    <location>
        <begin position="362"/>
        <end position="425"/>
    </location>
</feature>
<organism evidence="3 4">
    <name type="scientific">Actinomadura livida</name>
    <dbReference type="NCBI Taxonomy" id="79909"/>
    <lineage>
        <taxon>Bacteria</taxon>
        <taxon>Bacillati</taxon>
        <taxon>Actinomycetota</taxon>
        <taxon>Actinomycetes</taxon>
        <taxon>Streptosporangiales</taxon>
        <taxon>Thermomonosporaceae</taxon>
        <taxon>Actinomadura</taxon>
    </lineage>
</organism>
<name>A0ABP3QIM4_9ACTN</name>
<feature type="domain" description="Golvesin/Xly CBD-like" evidence="2">
    <location>
        <begin position="857"/>
        <end position="926"/>
    </location>
</feature>
<protein>
    <recommendedName>
        <fullName evidence="2">Golvesin/Xly CBD-like domain-containing protein</fullName>
    </recommendedName>
</protein>